<proteinExistence type="predicted"/>
<dbReference type="Proteomes" id="UP000283732">
    <property type="component" value="Unassembled WGS sequence"/>
</dbReference>
<keyword evidence="1" id="KW-0175">Coiled coil</keyword>
<evidence type="ECO:0000313" key="2">
    <source>
        <dbReference type="EMBL" id="RHH76792.1"/>
    </source>
</evidence>
<evidence type="ECO:0000313" key="3">
    <source>
        <dbReference type="Proteomes" id="UP000283732"/>
    </source>
</evidence>
<organism evidence="2 3">
    <name type="scientific">Parabacteroides merdae</name>
    <dbReference type="NCBI Taxonomy" id="46503"/>
    <lineage>
        <taxon>Bacteria</taxon>
        <taxon>Pseudomonadati</taxon>
        <taxon>Bacteroidota</taxon>
        <taxon>Bacteroidia</taxon>
        <taxon>Bacteroidales</taxon>
        <taxon>Tannerellaceae</taxon>
        <taxon>Parabacteroides</taxon>
    </lineage>
</organism>
<dbReference type="GO" id="GO:0003677">
    <property type="term" value="F:DNA binding"/>
    <property type="evidence" value="ECO:0007669"/>
    <property type="project" value="InterPro"/>
</dbReference>
<dbReference type="RefSeq" id="WP_122291218.1">
    <property type="nucleotide sequence ID" value="NZ_JADNDR010000033.1"/>
</dbReference>
<name>A0A414XSG6_9BACT</name>
<accession>A0A414XSG6</accession>
<dbReference type="AlphaFoldDB" id="A0A414XSG6"/>
<feature type="coiled-coil region" evidence="1">
    <location>
        <begin position="98"/>
        <end position="125"/>
    </location>
</feature>
<dbReference type="EMBL" id="QRKC01000005">
    <property type="protein sequence ID" value="RHH76792.1"/>
    <property type="molecule type" value="Genomic_DNA"/>
</dbReference>
<protein>
    <submittedName>
        <fullName evidence="2">XRE family transcriptional regulator</fullName>
    </submittedName>
</protein>
<reference evidence="2 3" key="1">
    <citation type="submission" date="2018-08" db="EMBL/GenBank/DDBJ databases">
        <title>A genome reference for cultivated species of the human gut microbiota.</title>
        <authorList>
            <person name="Zou Y."/>
            <person name="Xue W."/>
            <person name="Luo G."/>
        </authorList>
    </citation>
    <scope>NUCLEOTIDE SEQUENCE [LARGE SCALE GENOMIC DNA]</scope>
    <source>
        <strain evidence="2 3">AM16-50</strain>
    </source>
</reference>
<dbReference type="InterPro" id="IPR010982">
    <property type="entry name" value="Lambda_DNA-bd_dom_sf"/>
</dbReference>
<evidence type="ECO:0000256" key="1">
    <source>
        <dbReference type="SAM" id="Coils"/>
    </source>
</evidence>
<gene>
    <name evidence="2" type="ORF">DW191_12640</name>
</gene>
<sequence length="142" mass="16051">MKAVDRLYEYLNIKGLKPTAIEKAIGISNGYLSAQKKRQADIGEGMMNKIIDYCRDINPEWLLTGNGEMLRNNTCPNSENKQDNTTPSDPSMALLMLIREKDNIIREQAEEIGSLKEQLKRIEYEFKKHVSDVSSSTIVSVG</sequence>
<comment type="caution">
    <text evidence="2">The sequence shown here is derived from an EMBL/GenBank/DDBJ whole genome shotgun (WGS) entry which is preliminary data.</text>
</comment>
<dbReference type="Gene3D" id="1.10.260.40">
    <property type="entry name" value="lambda repressor-like DNA-binding domains"/>
    <property type="match status" value="1"/>
</dbReference>